<dbReference type="PRINTS" id="PR01625">
    <property type="entry name" value="GSTRNSFRASEO"/>
</dbReference>
<keyword evidence="2" id="KW-0560">Oxidoreductase</keyword>
<evidence type="ECO:0000259" key="3">
    <source>
        <dbReference type="PROSITE" id="PS50404"/>
    </source>
</evidence>
<dbReference type="SFLD" id="SFLDG00358">
    <property type="entry name" value="Main_(cytGST)"/>
    <property type="match status" value="1"/>
</dbReference>
<dbReference type="FunFam" id="3.40.30.10:FF:000123">
    <property type="entry name" value="Glutathione transferase o1"/>
    <property type="match status" value="1"/>
</dbReference>
<dbReference type="SFLD" id="SFLDS00019">
    <property type="entry name" value="Glutathione_Transferase_(cytos"/>
    <property type="match status" value="1"/>
</dbReference>
<dbReference type="AlphaFoldDB" id="A0AAR5QC53"/>
<protein>
    <submittedName>
        <fullName evidence="5">Uncharacterized protein</fullName>
    </submittedName>
</protein>
<dbReference type="GO" id="GO:0004364">
    <property type="term" value="F:glutathione transferase activity"/>
    <property type="evidence" value="ECO:0007669"/>
    <property type="project" value="InterPro"/>
</dbReference>
<organism evidence="5 6">
    <name type="scientific">Dendroctonus ponderosae</name>
    <name type="common">Mountain pine beetle</name>
    <dbReference type="NCBI Taxonomy" id="77166"/>
    <lineage>
        <taxon>Eukaryota</taxon>
        <taxon>Metazoa</taxon>
        <taxon>Ecdysozoa</taxon>
        <taxon>Arthropoda</taxon>
        <taxon>Hexapoda</taxon>
        <taxon>Insecta</taxon>
        <taxon>Pterygota</taxon>
        <taxon>Neoptera</taxon>
        <taxon>Endopterygota</taxon>
        <taxon>Coleoptera</taxon>
        <taxon>Polyphaga</taxon>
        <taxon>Cucujiformia</taxon>
        <taxon>Curculionidae</taxon>
        <taxon>Scolytinae</taxon>
        <taxon>Dendroctonus</taxon>
    </lineage>
</organism>
<dbReference type="InterPro" id="IPR050983">
    <property type="entry name" value="GST_Omega/HSP26"/>
</dbReference>
<dbReference type="PROSITE" id="PS50404">
    <property type="entry name" value="GST_NTER"/>
    <property type="match status" value="1"/>
</dbReference>
<evidence type="ECO:0000313" key="6">
    <source>
        <dbReference type="Proteomes" id="UP000019118"/>
    </source>
</evidence>
<reference evidence="6" key="1">
    <citation type="journal article" date="2013" name="Genome Biol.">
        <title>Draft genome of the mountain pine beetle, Dendroctonus ponderosae Hopkins, a major forest pest.</title>
        <authorList>
            <person name="Keeling C.I."/>
            <person name="Yuen M.M."/>
            <person name="Liao N.Y."/>
            <person name="Docking T.R."/>
            <person name="Chan S.K."/>
            <person name="Taylor G.A."/>
            <person name="Palmquist D.L."/>
            <person name="Jackman S.D."/>
            <person name="Nguyen A."/>
            <person name="Li M."/>
            <person name="Henderson H."/>
            <person name="Janes J.K."/>
            <person name="Zhao Y."/>
            <person name="Pandoh P."/>
            <person name="Moore R."/>
            <person name="Sperling F.A."/>
            <person name="Huber D.P."/>
            <person name="Birol I."/>
            <person name="Jones S.J."/>
            <person name="Bohlmann J."/>
        </authorList>
    </citation>
    <scope>NUCLEOTIDE SEQUENCE</scope>
</reference>
<dbReference type="InterPro" id="IPR036282">
    <property type="entry name" value="Glutathione-S-Trfase_C_sf"/>
</dbReference>
<accession>A0AAR5QC53</accession>
<evidence type="ECO:0000256" key="1">
    <source>
        <dbReference type="ARBA" id="ARBA00011067"/>
    </source>
</evidence>
<comment type="similarity">
    <text evidence="1">Belongs to the GST superfamily. Omega family.</text>
</comment>
<dbReference type="Gene3D" id="1.20.1050.10">
    <property type="match status" value="1"/>
</dbReference>
<keyword evidence="6" id="KW-1185">Reference proteome</keyword>
<dbReference type="Pfam" id="PF13417">
    <property type="entry name" value="GST_N_3"/>
    <property type="match status" value="1"/>
</dbReference>
<dbReference type="EnsemblMetazoa" id="XM_019915236.1">
    <property type="protein sequence ID" value="XP_019770795.1"/>
    <property type="gene ID" value="LOC109544856"/>
</dbReference>
<dbReference type="PANTHER" id="PTHR43968:SF6">
    <property type="entry name" value="GLUTATHIONE S-TRANSFERASE OMEGA"/>
    <property type="match status" value="1"/>
</dbReference>
<dbReference type="SUPFAM" id="SSF47616">
    <property type="entry name" value="GST C-terminal domain-like"/>
    <property type="match status" value="1"/>
</dbReference>
<dbReference type="GO" id="GO:0006749">
    <property type="term" value="P:glutathione metabolic process"/>
    <property type="evidence" value="ECO:0007669"/>
    <property type="project" value="TreeGrafter"/>
</dbReference>
<dbReference type="Proteomes" id="UP000019118">
    <property type="component" value="Unassembled WGS sequence"/>
</dbReference>
<dbReference type="PROSITE" id="PS50405">
    <property type="entry name" value="GST_CTER"/>
    <property type="match status" value="1"/>
</dbReference>
<dbReference type="Pfam" id="PF13410">
    <property type="entry name" value="GST_C_2"/>
    <property type="match status" value="1"/>
</dbReference>
<feature type="domain" description="GST N-terminal" evidence="3">
    <location>
        <begin position="35"/>
        <end position="113"/>
    </location>
</feature>
<sequence>MSVIRKLLSGIFTKRNIMSEKHLSAGSVEPPKVDGLLRVYSLIVCPFAKRVRLVLKAKNLPHDIVNINLQDKPEWYFKIHPKGQVPALFDNGKVIIESLDIADYLDEKYPTQSPLYPKDPAAKKRDQEVIKNLFPEPTSLLSKVQYSSETYSVDAALDLLLPAAQPLEDELAKRGTRFFGGEKPGMIDFMLWPWAERAQALPGLLAVDSLNLKDDQIPKLRKWARTMIEVPIIKELHIPVSITIKAIEDRKANRLDCDKLFE</sequence>
<dbReference type="PANTHER" id="PTHR43968">
    <property type="match status" value="1"/>
</dbReference>
<dbReference type="FunFam" id="1.20.1050.10:FF:000009">
    <property type="entry name" value="Glutathione S-transferase omega-1"/>
    <property type="match status" value="1"/>
</dbReference>
<dbReference type="GO" id="GO:0045174">
    <property type="term" value="F:glutathione dehydrogenase (ascorbate) activity"/>
    <property type="evidence" value="ECO:0007669"/>
    <property type="project" value="TreeGrafter"/>
</dbReference>
<reference evidence="5" key="2">
    <citation type="submission" date="2024-08" db="UniProtKB">
        <authorList>
            <consortium name="EnsemblMetazoa"/>
        </authorList>
    </citation>
    <scope>IDENTIFICATION</scope>
</reference>
<dbReference type="Gene3D" id="3.40.30.10">
    <property type="entry name" value="Glutaredoxin"/>
    <property type="match status" value="1"/>
</dbReference>
<dbReference type="InterPro" id="IPR036249">
    <property type="entry name" value="Thioredoxin-like_sf"/>
</dbReference>
<dbReference type="InterPro" id="IPR004045">
    <property type="entry name" value="Glutathione_S-Trfase_N"/>
</dbReference>
<name>A0AAR5QC53_DENPD</name>
<dbReference type="SUPFAM" id="SSF52833">
    <property type="entry name" value="Thioredoxin-like"/>
    <property type="match status" value="1"/>
</dbReference>
<dbReference type="InterPro" id="IPR005442">
    <property type="entry name" value="GST_omega"/>
</dbReference>
<feature type="domain" description="GST C-terminal" evidence="4">
    <location>
        <begin position="116"/>
        <end position="255"/>
    </location>
</feature>
<dbReference type="InterPro" id="IPR010987">
    <property type="entry name" value="Glutathione-S-Trfase_C-like"/>
</dbReference>
<dbReference type="PROSITE" id="PS51354">
    <property type="entry name" value="GLUTAREDOXIN_2"/>
    <property type="match status" value="1"/>
</dbReference>
<dbReference type="InterPro" id="IPR040079">
    <property type="entry name" value="Glutathione_S-Trfase"/>
</dbReference>
<proteinExistence type="inferred from homology"/>
<evidence type="ECO:0000256" key="2">
    <source>
        <dbReference type="ARBA" id="ARBA00023002"/>
    </source>
</evidence>
<evidence type="ECO:0000313" key="5">
    <source>
        <dbReference type="EnsemblMetazoa" id="XP_019770795.1"/>
    </source>
</evidence>
<dbReference type="GO" id="GO:0005737">
    <property type="term" value="C:cytoplasm"/>
    <property type="evidence" value="ECO:0007669"/>
    <property type="project" value="InterPro"/>
</dbReference>
<evidence type="ECO:0000259" key="4">
    <source>
        <dbReference type="PROSITE" id="PS50405"/>
    </source>
</evidence>